<keyword evidence="1" id="KW-1133">Transmembrane helix</keyword>
<evidence type="ECO:0000313" key="3">
    <source>
        <dbReference type="Proteomes" id="UP000034135"/>
    </source>
</evidence>
<protein>
    <submittedName>
        <fullName evidence="2">Uncharacterized protein</fullName>
    </submittedName>
</protein>
<keyword evidence="1" id="KW-0812">Transmembrane</keyword>
<evidence type="ECO:0000313" key="2">
    <source>
        <dbReference type="EMBL" id="KKS65167.1"/>
    </source>
</evidence>
<accession>A0A0G1AVX1</accession>
<evidence type="ECO:0000256" key="1">
    <source>
        <dbReference type="SAM" id="Phobius"/>
    </source>
</evidence>
<reference evidence="2 3" key="1">
    <citation type="journal article" date="2015" name="Nature">
        <title>rRNA introns, odd ribosomes, and small enigmatic genomes across a large radiation of phyla.</title>
        <authorList>
            <person name="Brown C.T."/>
            <person name="Hug L.A."/>
            <person name="Thomas B.C."/>
            <person name="Sharon I."/>
            <person name="Castelle C.J."/>
            <person name="Singh A."/>
            <person name="Wilkins M.J."/>
            <person name="Williams K.H."/>
            <person name="Banfield J.F."/>
        </authorList>
    </citation>
    <scope>NUCLEOTIDE SEQUENCE [LARGE SCALE GENOMIC DNA]</scope>
</reference>
<comment type="caution">
    <text evidence="2">The sequence shown here is derived from an EMBL/GenBank/DDBJ whole genome shotgun (WGS) entry which is preliminary data.</text>
</comment>
<organism evidence="2 3">
    <name type="scientific">Candidatus Daviesbacteria bacterium GW2011_GWA1_42_6</name>
    <dbReference type="NCBI Taxonomy" id="1618420"/>
    <lineage>
        <taxon>Bacteria</taxon>
        <taxon>Candidatus Daviesiibacteriota</taxon>
    </lineage>
</organism>
<gene>
    <name evidence="2" type="ORF">UV33_C0011G0008</name>
</gene>
<name>A0A0G1AVX1_9BACT</name>
<dbReference type="AlphaFoldDB" id="A0A0G1AVX1"/>
<sequence>MLYNFFVKPLILLGVCLLTVMVITVVLWLTYLDSEWQDYRVLGYMRNVTHQLYKYKLIEHHVPTTLEDANINSQYCIHFLRCFQIKYKPSVDKQYFTIAAKVSYPFIAFTNPNCIDNENMSRLCGSLAVSPDYPHPSGEYPVYLKDVYPFATSSAWPSYQEL</sequence>
<dbReference type="EMBL" id="LCEB01000011">
    <property type="protein sequence ID" value="KKS65167.1"/>
    <property type="molecule type" value="Genomic_DNA"/>
</dbReference>
<proteinExistence type="predicted"/>
<keyword evidence="1" id="KW-0472">Membrane</keyword>
<feature type="transmembrane region" description="Helical" evidence="1">
    <location>
        <begin position="6"/>
        <end position="31"/>
    </location>
</feature>
<dbReference type="Proteomes" id="UP000034135">
    <property type="component" value="Unassembled WGS sequence"/>
</dbReference>